<dbReference type="GO" id="GO:0005794">
    <property type="term" value="C:Golgi apparatus"/>
    <property type="evidence" value="ECO:0007669"/>
    <property type="project" value="UniProtKB-SubCell"/>
</dbReference>
<reference evidence="4 5" key="1">
    <citation type="journal article" date="2014" name="Nature">
        <title>The genome of the recently domesticated crop plant sugar beet (Beta vulgaris).</title>
        <authorList>
            <person name="Dohm J.C."/>
            <person name="Minoche A.E."/>
            <person name="Holtgrawe D."/>
            <person name="Capella-Gutierrez S."/>
            <person name="Zakrzewski F."/>
            <person name="Tafer H."/>
            <person name="Rupp O."/>
            <person name="Sorensen T.R."/>
            <person name="Stracke R."/>
            <person name="Reinhardt R."/>
            <person name="Goesmann A."/>
            <person name="Kraft T."/>
            <person name="Schulz B."/>
            <person name="Stadler P.F."/>
            <person name="Schmidt T."/>
            <person name="Gabaldon T."/>
            <person name="Lehrach H."/>
            <person name="Weisshaar B."/>
            <person name="Himmelbauer H."/>
        </authorList>
    </citation>
    <scope>NUCLEOTIDE SEQUENCE [LARGE SCALE GENOMIC DNA]</scope>
    <source>
        <tissue evidence="4">Taproot</tissue>
    </source>
</reference>
<keyword evidence="5" id="KW-1185">Reference proteome</keyword>
<comment type="subcellular location">
    <subcellularLocation>
        <location evidence="1">Golgi apparatus</location>
    </subcellularLocation>
</comment>
<evidence type="ECO:0008006" key="6">
    <source>
        <dbReference type="Google" id="ProtNLM"/>
    </source>
</evidence>
<evidence type="ECO:0000313" key="5">
    <source>
        <dbReference type="Proteomes" id="UP000035740"/>
    </source>
</evidence>
<keyword evidence="2" id="KW-0333">Golgi apparatus</keyword>
<dbReference type="PANTHER" id="PTHR18921:SF2">
    <property type="entry name" value="THYROID RECEPTOR-INTERACTING PROTEIN 11"/>
    <property type="match status" value="1"/>
</dbReference>
<protein>
    <recommendedName>
        <fullName evidence="6">GRIP domain-containing protein</fullName>
    </recommendedName>
</protein>
<feature type="non-terminal residue" evidence="4">
    <location>
        <position position="1"/>
    </location>
</feature>
<sequence length="136" mass="15447">TSLDAAEEGRLAVQELIQVTRSLNQSETAIVQLEAKLSSSRKYALQIESDNAALRHAMQQTMDRIKTFSSDENLVDRRIVNKLLVTYLERKASAEVINLMIKMLGFTEEQKRLVLESQRLNDVLSMSSKLNNFLFG</sequence>
<dbReference type="GO" id="GO:0007030">
    <property type="term" value="P:Golgi organization"/>
    <property type="evidence" value="ECO:0007669"/>
    <property type="project" value="TreeGrafter"/>
</dbReference>
<dbReference type="GO" id="GO:0006888">
    <property type="term" value="P:endoplasmic reticulum to Golgi vesicle-mediated transport"/>
    <property type="evidence" value="ECO:0007669"/>
    <property type="project" value="TreeGrafter"/>
</dbReference>
<dbReference type="Proteomes" id="UP000035740">
    <property type="component" value="Unassembled WGS sequence"/>
</dbReference>
<dbReference type="PANTHER" id="PTHR18921">
    <property type="entry name" value="MYOSIN HEAVY CHAIN - RELATED"/>
    <property type="match status" value="1"/>
</dbReference>
<dbReference type="OrthoDB" id="71227at2759"/>
<evidence type="ECO:0000256" key="2">
    <source>
        <dbReference type="ARBA" id="ARBA00023034"/>
    </source>
</evidence>
<dbReference type="AlphaFoldDB" id="A0A0J7YMS4"/>
<keyword evidence="3" id="KW-0175">Coiled coil</keyword>
<evidence type="ECO:0000313" key="4">
    <source>
        <dbReference type="EMBL" id="KMS64891.1"/>
    </source>
</evidence>
<evidence type="ECO:0000256" key="1">
    <source>
        <dbReference type="ARBA" id="ARBA00004555"/>
    </source>
</evidence>
<name>A0A0J7YMS4_BETVV</name>
<organism evidence="4 5">
    <name type="scientific">Beta vulgaris subsp. vulgaris</name>
    <name type="common">Beet</name>
    <dbReference type="NCBI Taxonomy" id="3555"/>
    <lineage>
        <taxon>Eukaryota</taxon>
        <taxon>Viridiplantae</taxon>
        <taxon>Streptophyta</taxon>
        <taxon>Embryophyta</taxon>
        <taxon>Tracheophyta</taxon>
        <taxon>Spermatophyta</taxon>
        <taxon>Magnoliopsida</taxon>
        <taxon>eudicotyledons</taxon>
        <taxon>Gunneridae</taxon>
        <taxon>Pentapetalae</taxon>
        <taxon>Caryophyllales</taxon>
        <taxon>Chenopodiaceae</taxon>
        <taxon>Betoideae</taxon>
        <taxon>Beta</taxon>
    </lineage>
</organism>
<proteinExistence type="predicted"/>
<dbReference type="EMBL" id="KQ119295">
    <property type="protein sequence ID" value="KMS64891.1"/>
    <property type="molecule type" value="Genomic_DNA"/>
</dbReference>
<gene>
    <name evidence="4" type="ORF">BVRB_041600</name>
</gene>
<evidence type="ECO:0000256" key="3">
    <source>
        <dbReference type="ARBA" id="ARBA00023054"/>
    </source>
</evidence>
<accession>A0A0J7YMS4</accession>
<feature type="non-terminal residue" evidence="4">
    <location>
        <position position="136"/>
    </location>
</feature>
<dbReference type="GO" id="GO:0031267">
    <property type="term" value="F:small GTPase binding"/>
    <property type="evidence" value="ECO:0007669"/>
    <property type="project" value="TreeGrafter"/>
</dbReference>